<comment type="subcellular location">
    <subcellularLocation>
        <location evidence="1">Cell inner membrane</location>
        <topology evidence="1">Multi-pass membrane protein</topology>
    </subcellularLocation>
</comment>
<evidence type="ECO:0000256" key="1">
    <source>
        <dbReference type="RuleBase" id="RU362044"/>
    </source>
</evidence>
<reference evidence="2 3" key="1">
    <citation type="journal article" date="2021" name="Int. J. Syst. Evol. Microbiol.">
        <title>Steroidobacter gossypii sp. nov., isolated from soil of cotton cropping field.</title>
        <authorList>
            <person name="Huang R."/>
            <person name="Yang S."/>
            <person name="Zhen C."/>
            <person name="Liu W."/>
        </authorList>
    </citation>
    <scope>NUCLEOTIDE SEQUENCE [LARGE SCALE GENOMIC DNA]</scope>
    <source>
        <strain evidence="2 3">S1-65</strain>
    </source>
</reference>
<dbReference type="RefSeq" id="WP_203165863.1">
    <property type="nucleotide sequence ID" value="NZ_JAEVLS010000001.1"/>
</dbReference>
<dbReference type="SUPFAM" id="SSF52091">
    <property type="entry name" value="SpoIIaa-like"/>
    <property type="match status" value="1"/>
</dbReference>
<evidence type="ECO:0000313" key="2">
    <source>
        <dbReference type="EMBL" id="MBM0103912.1"/>
    </source>
</evidence>
<comment type="caution">
    <text evidence="1">Lacks conserved residue(s) required for the propagation of feature annotation.</text>
</comment>
<protein>
    <submittedName>
        <fullName evidence="2">MlaE family lipid ABC transporter permease subunit</fullName>
    </submittedName>
</protein>
<comment type="similarity">
    <text evidence="1">Belongs to the MlaE permease family.</text>
</comment>
<keyword evidence="1" id="KW-0812">Transmembrane</keyword>
<comment type="caution">
    <text evidence="2">The sequence shown here is derived from an EMBL/GenBank/DDBJ whole genome shotgun (WGS) entry which is preliminary data.</text>
</comment>
<keyword evidence="1" id="KW-0997">Cell inner membrane</keyword>
<keyword evidence="1" id="KW-1003">Cell membrane</keyword>
<keyword evidence="1" id="KW-0472">Membrane</keyword>
<dbReference type="PANTHER" id="PTHR30188:SF3">
    <property type="entry name" value="ABC TRANSPORTER PERMEASE"/>
    <property type="match status" value="1"/>
</dbReference>
<dbReference type="InterPro" id="IPR036513">
    <property type="entry name" value="STAS_dom_sf"/>
</dbReference>
<sequence>MLFKSERTGDDSTLRLCGAWCIDNLPEMETTLAQLEQRGRYTRLDFSDIQTMDLSGAWLLRNWLERSRAGGRMAVVGKRPSHFAFLDELLEQKGGKTPPQQSADSSLRDAVVWVGRGAVQQAKQSRDAIGFFGRITMTWLRAMRSAHHLRLPSIARHIYETGIQAIPIVSLIAFLISVIVAYLGAQQLRQFGAEIFTVDLVAISVLREMGVLLTSIIVAGRSGSAFAAEIGVMRLNDEIDALESMGVDIYEVLVVPRLIGLLIALPLLTIVADAMGLAGGALLSSLLLDISLSQFIPRVQDALAPTTFWAGLVKAPVFAMLIALVGTYRGMQVRDSSRELGRLTTVAVVQSIFLVIFADAIFAIVFVELDF</sequence>
<feature type="transmembrane region" description="Helical" evidence="1">
    <location>
        <begin position="165"/>
        <end position="185"/>
    </location>
</feature>
<gene>
    <name evidence="2" type="ORF">JM946_04120</name>
</gene>
<dbReference type="Proteomes" id="UP000661077">
    <property type="component" value="Unassembled WGS sequence"/>
</dbReference>
<feature type="transmembrane region" description="Helical" evidence="1">
    <location>
        <begin position="340"/>
        <end position="367"/>
    </location>
</feature>
<organism evidence="2 3">
    <name type="scientific">Steroidobacter gossypii</name>
    <dbReference type="NCBI Taxonomy" id="2805490"/>
    <lineage>
        <taxon>Bacteria</taxon>
        <taxon>Pseudomonadati</taxon>
        <taxon>Pseudomonadota</taxon>
        <taxon>Gammaproteobacteria</taxon>
        <taxon>Steroidobacterales</taxon>
        <taxon>Steroidobacteraceae</taxon>
        <taxon>Steroidobacter</taxon>
    </lineage>
</organism>
<dbReference type="InterPro" id="IPR003453">
    <property type="entry name" value="ABC_MlaE_roteobac"/>
</dbReference>
<dbReference type="Pfam" id="PF02405">
    <property type="entry name" value="MlaE"/>
    <property type="match status" value="1"/>
</dbReference>
<keyword evidence="1" id="KW-1133">Transmembrane helix</keyword>
<dbReference type="InterPro" id="IPR030802">
    <property type="entry name" value="Permease_MalE"/>
</dbReference>
<dbReference type="EMBL" id="JAEVLS010000001">
    <property type="protein sequence ID" value="MBM0103912.1"/>
    <property type="molecule type" value="Genomic_DNA"/>
</dbReference>
<accession>A0ABS1WSG4</accession>
<name>A0ABS1WSG4_9GAMM</name>
<keyword evidence="3" id="KW-1185">Reference proteome</keyword>
<dbReference type="PANTHER" id="PTHR30188">
    <property type="entry name" value="ABC TRANSPORTER PERMEASE PROTEIN-RELATED"/>
    <property type="match status" value="1"/>
</dbReference>
<evidence type="ECO:0000313" key="3">
    <source>
        <dbReference type="Proteomes" id="UP000661077"/>
    </source>
</evidence>
<feature type="transmembrane region" description="Helical" evidence="1">
    <location>
        <begin position="308"/>
        <end position="328"/>
    </location>
</feature>
<dbReference type="NCBIfam" id="TIGR00056">
    <property type="entry name" value="MlaE family lipid ABC transporter permease subunit"/>
    <property type="match status" value="1"/>
</dbReference>
<feature type="transmembrane region" description="Helical" evidence="1">
    <location>
        <begin position="258"/>
        <end position="288"/>
    </location>
</feature>
<proteinExistence type="inferred from homology"/>
<dbReference type="Gene3D" id="3.30.750.24">
    <property type="entry name" value="STAS domain"/>
    <property type="match status" value="1"/>
</dbReference>